<gene>
    <name evidence="1" type="ORF">POTOM_057496</name>
</gene>
<dbReference type="OrthoDB" id="1740098at2759"/>
<organism evidence="1 2">
    <name type="scientific">Populus tomentosa</name>
    <name type="common">Chinese white poplar</name>
    <dbReference type="NCBI Taxonomy" id="118781"/>
    <lineage>
        <taxon>Eukaryota</taxon>
        <taxon>Viridiplantae</taxon>
        <taxon>Streptophyta</taxon>
        <taxon>Embryophyta</taxon>
        <taxon>Tracheophyta</taxon>
        <taxon>Spermatophyta</taxon>
        <taxon>Magnoliopsida</taxon>
        <taxon>eudicotyledons</taxon>
        <taxon>Gunneridae</taxon>
        <taxon>Pentapetalae</taxon>
        <taxon>rosids</taxon>
        <taxon>fabids</taxon>
        <taxon>Malpighiales</taxon>
        <taxon>Salicaceae</taxon>
        <taxon>Saliceae</taxon>
        <taxon>Populus</taxon>
    </lineage>
</organism>
<dbReference type="PANTHER" id="PTHR35769">
    <property type="entry name" value="CALCINEURIN-LIKE METALLO-PHOSPHOESTERASE SUPERFAMILY PROTEIN"/>
    <property type="match status" value="1"/>
</dbReference>
<evidence type="ECO:0000313" key="2">
    <source>
        <dbReference type="Proteomes" id="UP000886885"/>
    </source>
</evidence>
<dbReference type="InterPro" id="IPR027629">
    <property type="entry name" value="DevT-like"/>
</dbReference>
<evidence type="ECO:0000313" key="1">
    <source>
        <dbReference type="EMBL" id="KAG6739878.1"/>
    </source>
</evidence>
<sequence length="75" mass="8365">MHKQLAYGDGLQKMTVVDANKTVYLDGAMSLEALRAFTPLEVLEGREDKIAETWVSVIGDETALEEEHVLFRNGN</sequence>
<accession>A0A8X7Y0Y9</accession>
<comment type="caution">
    <text evidence="1">The sequence shown here is derived from an EMBL/GenBank/DDBJ whole genome shotgun (WGS) entry which is preliminary data.</text>
</comment>
<dbReference type="AlphaFoldDB" id="A0A8X7Y0Y9"/>
<dbReference type="Proteomes" id="UP000886885">
    <property type="component" value="Chromosome 18D"/>
</dbReference>
<protein>
    <submittedName>
        <fullName evidence="1">Uncharacterized protein</fullName>
    </submittedName>
</protein>
<dbReference type="PANTHER" id="PTHR35769:SF2">
    <property type="entry name" value="CALCINEURIN-LIKE METALLO-PHOSPHOESTERASE SUPERFAMILY PROTEIN"/>
    <property type="match status" value="1"/>
</dbReference>
<keyword evidence="2" id="KW-1185">Reference proteome</keyword>
<proteinExistence type="predicted"/>
<name>A0A8X7Y0Y9_POPTO</name>
<reference evidence="1" key="1">
    <citation type="journal article" date="2020" name="bioRxiv">
        <title>Hybrid origin of Populus tomentosa Carr. identified through genome sequencing and phylogenomic analysis.</title>
        <authorList>
            <person name="An X."/>
            <person name="Gao K."/>
            <person name="Chen Z."/>
            <person name="Li J."/>
            <person name="Yang X."/>
            <person name="Yang X."/>
            <person name="Zhou J."/>
            <person name="Guo T."/>
            <person name="Zhao T."/>
            <person name="Huang S."/>
            <person name="Miao D."/>
            <person name="Khan W.U."/>
            <person name="Rao P."/>
            <person name="Ye M."/>
            <person name="Lei B."/>
            <person name="Liao W."/>
            <person name="Wang J."/>
            <person name="Ji L."/>
            <person name="Li Y."/>
            <person name="Guo B."/>
            <person name="Mustafa N.S."/>
            <person name="Li S."/>
            <person name="Yun Q."/>
            <person name="Keller S.R."/>
            <person name="Mao J."/>
            <person name="Zhang R."/>
            <person name="Strauss S.H."/>
        </authorList>
    </citation>
    <scope>NUCLEOTIDE SEQUENCE</scope>
    <source>
        <strain evidence="1">GM15</strain>
        <tissue evidence="1">Leaf</tissue>
    </source>
</reference>
<dbReference type="EMBL" id="JAAWWB010000036">
    <property type="protein sequence ID" value="KAG6739878.1"/>
    <property type="molecule type" value="Genomic_DNA"/>
</dbReference>